<feature type="binding site" evidence="1">
    <location>
        <begin position="285"/>
        <end position="292"/>
    </location>
    <ligand>
        <name>ATP</name>
        <dbReference type="ChEBI" id="CHEBI:30616"/>
    </ligand>
</feature>
<evidence type="ECO:0000259" key="3">
    <source>
        <dbReference type="PROSITE" id="PS51459"/>
    </source>
</evidence>
<dbReference type="GO" id="GO:0005524">
    <property type="term" value="F:ATP binding"/>
    <property type="evidence" value="ECO:0007669"/>
    <property type="project" value="UniProtKB-KW"/>
</dbReference>
<dbReference type="STRING" id="1618563.UU12_C0032G0012"/>
<dbReference type="InterPro" id="IPR003812">
    <property type="entry name" value="Fido"/>
</dbReference>
<name>A0A0G0T5K6_9BACT</name>
<keyword evidence="1" id="KW-0067">ATP-binding</keyword>
<dbReference type="PANTHER" id="PTHR13504:SF38">
    <property type="entry name" value="FIDO DOMAIN-CONTAINING PROTEIN"/>
    <property type="match status" value="1"/>
</dbReference>
<dbReference type="PROSITE" id="PS51459">
    <property type="entry name" value="FIDO"/>
    <property type="match status" value="1"/>
</dbReference>
<dbReference type="SUPFAM" id="SSF140931">
    <property type="entry name" value="Fic-like"/>
    <property type="match status" value="1"/>
</dbReference>
<evidence type="ECO:0000313" key="5">
    <source>
        <dbReference type="Proteomes" id="UP000034562"/>
    </source>
</evidence>
<dbReference type="InterPro" id="IPR036390">
    <property type="entry name" value="WH_DNA-bd_sf"/>
</dbReference>
<dbReference type="EMBL" id="LBZK01000032">
    <property type="protein sequence ID" value="KKR70011.1"/>
    <property type="molecule type" value="Genomic_DNA"/>
</dbReference>
<evidence type="ECO:0000256" key="1">
    <source>
        <dbReference type="PIRSR" id="PIRSR640198-2"/>
    </source>
</evidence>
<proteinExistence type="predicted"/>
<reference evidence="4 5" key="1">
    <citation type="journal article" date="2015" name="Nature">
        <title>rRNA introns, odd ribosomes, and small enigmatic genomes across a large radiation of phyla.</title>
        <authorList>
            <person name="Brown C.T."/>
            <person name="Hug L.A."/>
            <person name="Thomas B.C."/>
            <person name="Sharon I."/>
            <person name="Castelle C.J."/>
            <person name="Singh A."/>
            <person name="Wilkins M.J."/>
            <person name="Williams K.H."/>
            <person name="Banfield J.F."/>
        </authorList>
    </citation>
    <scope>NUCLEOTIDE SEQUENCE [LARGE SCALE GENOMIC DNA]</scope>
</reference>
<dbReference type="AlphaFoldDB" id="A0A0G0T5K6"/>
<dbReference type="InterPro" id="IPR036597">
    <property type="entry name" value="Fido-like_dom_sf"/>
</dbReference>
<evidence type="ECO:0000313" key="4">
    <source>
        <dbReference type="EMBL" id="KKR70011.1"/>
    </source>
</evidence>
<keyword evidence="1" id="KW-0547">Nucleotide-binding</keyword>
<dbReference type="InterPro" id="IPR040198">
    <property type="entry name" value="Fido_containing"/>
</dbReference>
<comment type="caution">
    <text evidence="4">The sequence shown here is derived from an EMBL/GenBank/DDBJ whole genome shotgun (WGS) entry which is preliminary data.</text>
</comment>
<dbReference type="Proteomes" id="UP000034562">
    <property type="component" value="Unassembled WGS sequence"/>
</dbReference>
<gene>
    <name evidence="4" type="ORF">UU12_C0032G0012</name>
</gene>
<dbReference type="SUPFAM" id="SSF46785">
    <property type="entry name" value="Winged helix' DNA-binding domain"/>
    <property type="match status" value="1"/>
</dbReference>
<evidence type="ECO:0000256" key="2">
    <source>
        <dbReference type="PIRSR" id="PIRSR640198-3"/>
    </source>
</evidence>
<dbReference type="PANTHER" id="PTHR13504">
    <property type="entry name" value="FIDO DOMAIN-CONTAINING PROTEIN DDB_G0283145"/>
    <property type="match status" value="1"/>
</dbReference>
<organism evidence="4 5">
    <name type="scientific">Candidatus Woesebacteria bacterium GW2011_GWA2_40_7b</name>
    <dbReference type="NCBI Taxonomy" id="1618563"/>
    <lineage>
        <taxon>Bacteria</taxon>
        <taxon>Candidatus Woeseibacteriota</taxon>
    </lineage>
</organism>
<accession>A0A0G0T5K6</accession>
<dbReference type="Pfam" id="PF02661">
    <property type="entry name" value="Fic"/>
    <property type="match status" value="1"/>
</dbReference>
<sequence length="350" mass="40638">MNDTQVNSRQAKLLELLLVNSPSSRSKIENLLKYDHVSRITIIRDLNYLISVGLVEQAGGGKYVEYRLKPEKELLIPIDLEKYFSIITDTRKIKYPAFNFNLINRLTELFSKDELELFEQGKGKLKHKFSSLDKTILKRELERFTIELSWKSSQIEGNTYSLLETEELIKNKKEAKGHDKSEAIMILNHKTAFDTILEKRESLKEISVADVRMIHSELVRELDINSGIRESAVGITGTKYLPLNNKWQIEETLNKLIVQTKKTKSVPEKALIFLAVIAYLQPFTDGNKRASRMISNAVLLANGYYPLSYRSVDEVEYKKALILLYEQNNLYHLKRIFLEQQHFAIENYFL</sequence>
<dbReference type="Gene3D" id="1.10.3290.10">
    <property type="entry name" value="Fido-like domain"/>
    <property type="match status" value="1"/>
</dbReference>
<protein>
    <recommendedName>
        <fullName evidence="3">Fido domain-containing protein</fullName>
    </recommendedName>
</protein>
<feature type="domain" description="Fido" evidence="3">
    <location>
        <begin position="206"/>
        <end position="339"/>
    </location>
</feature>
<feature type="site" description="Important for autoinhibition of adenylyltransferase activity" evidence="2">
    <location>
        <position position="156"/>
    </location>
</feature>